<protein>
    <submittedName>
        <fullName evidence="3">Molybdopterin-guanine dinucleotide biosynthesis protein A</fullName>
    </submittedName>
</protein>
<dbReference type="InterPro" id="IPR029044">
    <property type="entry name" value="Nucleotide-diphossugar_trans"/>
</dbReference>
<feature type="domain" description="MobA-like NTP transferase" evidence="2">
    <location>
        <begin position="7"/>
        <end position="166"/>
    </location>
</feature>
<proteinExistence type="predicted"/>
<dbReference type="EMBL" id="BROH01000009">
    <property type="protein sequence ID" value="GKY88982.1"/>
    <property type="molecule type" value="Genomic_DNA"/>
</dbReference>
<dbReference type="Gene3D" id="3.90.550.10">
    <property type="entry name" value="Spore Coat Polysaccharide Biosynthesis Protein SpsA, Chain A"/>
    <property type="match status" value="1"/>
</dbReference>
<accession>A0ABQ5LVH9</accession>
<dbReference type="InterPro" id="IPR025877">
    <property type="entry name" value="MobA-like_NTP_Trfase"/>
</dbReference>
<reference evidence="3" key="1">
    <citation type="journal article" date="2023" name="Int. J. Syst. Evol. Microbiol.">
        <title>Sinisalibacter aestuarii sp. nov., isolated from estuarine sediment of the Arakawa River.</title>
        <authorList>
            <person name="Arafat S.T."/>
            <person name="Hirano S."/>
            <person name="Sato A."/>
            <person name="Takeuchi K."/>
            <person name="Yasuda T."/>
            <person name="Terahara T."/>
            <person name="Hamada M."/>
            <person name="Kobayashi T."/>
        </authorList>
    </citation>
    <scope>NUCLEOTIDE SEQUENCE</scope>
    <source>
        <strain evidence="3">B-399</strain>
    </source>
</reference>
<dbReference type="Pfam" id="PF12804">
    <property type="entry name" value="NTP_transf_3"/>
    <property type="match status" value="1"/>
</dbReference>
<dbReference type="RefSeq" id="WP_281843022.1">
    <property type="nucleotide sequence ID" value="NZ_BROH01000009.1"/>
</dbReference>
<dbReference type="SUPFAM" id="SSF53448">
    <property type="entry name" value="Nucleotide-diphospho-sugar transferases"/>
    <property type="match status" value="1"/>
</dbReference>
<keyword evidence="1" id="KW-0460">Magnesium</keyword>
<evidence type="ECO:0000313" key="4">
    <source>
        <dbReference type="Proteomes" id="UP001144205"/>
    </source>
</evidence>
<evidence type="ECO:0000259" key="2">
    <source>
        <dbReference type="Pfam" id="PF12804"/>
    </source>
</evidence>
<sequence length="200" mass="21099">MSLPTILILAAGASSRMEGGDKVMEPVRGMALLEERARAALGTGAPVLVALPPADAFPARWAALDDLGVPRLTVRKAGDGMSASLAAGVDALDDRTPGVMILPADMPDITRDDMRALLDAFDGNAILRGAAADGRPGHPVLFPRRDFPALLALSGDTGARMVLRQEAARVRLVPLPGTHALTDLDTPEDWQSWRAANPER</sequence>
<name>A0ABQ5LVH9_9RHOB</name>
<comment type="caution">
    <text evidence="3">The sequence shown here is derived from an EMBL/GenBank/DDBJ whole genome shotgun (WGS) entry which is preliminary data.</text>
</comment>
<organism evidence="3 4">
    <name type="scientific">Sinisalibacter aestuarii</name>
    <dbReference type="NCBI Taxonomy" id="2949426"/>
    <lineage>
        <taxon>Bacteria</taxon>
        <taxon>Pseudomonadati</taxon>
        <taxon>Pseudomonadota</taxon>
        <taxon>Alphaproteobacteria</taxon>
        <taxon>Rhodobacterales</taxon>
        <taxon>Roseobacteraceae</taxon>
        <taxon>Sinisalibacter</taxon>
    </lineage>
</organism>
<dbReference type="Proteomes" id="UP001144205">
    <property type="component" value="Unassembled WGS sequence"/>
</dbReference>
<dbReference type="PANTHER" id="PTHR43777">
    <property type="entry name" value="MOLYBDENUM COFACTOR CYTIDYLYLTRANSFERASE"/>
    <property type="match status" value="1"/>
</dbReference>
<dbReference type="CDD" id="cd04182">
    <property type="entry name" value="GT_2_like_f"/>
    <property type="match status" value="1"/>
</dbReference>
<dbReference type="PANTHER" id="PTHR43777:SF1">
    <property type="entry name" value="MOLYBDENUM COFACTOR CYTIDYLYLTRANSFERASE"/>
    <property type="match status" value="1"/>
</dbReference>
<keyword evidence="4" id="KW-1185">Reference proteome</keyword>
<gene>
    <name evidence="3" type="ORF">STA1M1_28510</name>
</gene>
<evidence type="ECO:0000256" key="1">
    <source>
        <dbReference type="ARBA" id="ARBA00022842"/>
    </source>
</evidence>
<evidence type="ECO:0000313" key="3">
    <source>
        <dbReference type="EMBL" id="GKY88982.1"/>
    </source>
</evidence>